<evidence type="ECO:0000256" key="5">
    <source>
        <dbReference type="SAM" id="SignalP"/>
    </source>
</evidence>
<accession>A0A5J6MDA9</accession>
<evidence type="ECO:0000256" key="3">
    <source>
        <dbReference type="ARBA" id="ARBA00023237"/>
    </source>
</evidence>
<evidence type="ECO:0000256" key="2">
    <source>
        <dbReference type="ARBA" id="ARBA00023136"/>
    </source>
</evidence>
<dbReference type="RefSeq" id="WP_151175793.1">
    <property type="nucleotide sequence ID" value="NZ_CP042906.1"/>
</dbReference>
<dbReference type="Proteomes" id="UP000326202">
    <property type="component" value="Chromosome"/>
</dbReference>
<keyword evidence="8" id="KW-1185">Reference proteome</keyword>
<evidence type="ECO:0000313" key="8">
    <source>
        <dbReference type="Proteomes" id="UP000326202"/>
    </source>
</evidence>
<dbReference type="InterPro" id="IPR006664">
    <property type="entry name" value="OMP_bac"/>
</dbReference>
<dbReference type="PROSITE" id="PS51257">
    <property type="entry name" value="PROKAR_LIPOPROTEIN"/>
    <property type="match status" value="1"/>
</dbReference>
<gene>
    <name evidence="7" type="ORF">FRZ44_06150</name>
</gene>
<keyword evidence="3" id="KW-0998">Cell outer membrane</keyword>
<reference evidence="7 8" key="1">
    <citation type="submission" date="2019-08" db="EMBL/GenBank/DDBJ databases">
        <title>Hyperibacter terrae gen. nov., sp. nov. and Hyperibacter viscosus sp. nov., two new members in the family Rhodospirillaceae isolated from the rhizosphere of Hypericum perforatum.</title>
        <authorList>
            <person name="Noviana Z."/>
        </authorList>
    </citation>
    <scope>NUCLEOTIDE SEQUENCE [LARGE SCALE GENOMIC DNA]</scope>
    <source>
        <strain evidence="7 8">R5913</strain>
    </source>
</reference>
<feature type="chain" id="PRO_5023869287" evidence="5">
    <location>
        <begin position="26"/>
        <end position="282"/>
    </location>
</feature>
<evidence type="ECO:0000313" key="7">
    <source>
        <dbReference type="EMBL" id="QEX15332.1"/>
    </source>
</evidence>
<name>A0A5J6MDA9_9PROT</name>
<comment type="subcellular location">
    <subcellularLocation>
        <location evidence="1">Cell outer membrane</location>
    </subcellularLocation>
</comment>
<dbReference type="AlphaFoldDB" id="A0A5J6MDA9"/>
<keyword evidence="5" id="KW-0732">Signal</keyword>
<dbReference type="SUPFAM" id="SSF103088">
    <property type="entry name" value="OmpA-like"/>
    <property type="match status" value="1"/>
</dbReference>
<dbReference type="Pfam" id="PF00691">
    <property type="entry name" value="OmpA"/>
    <property type="match status" value="1"/>
</dbReference>
<proteinExistence type="predicted"/>
<dbReference type="Gene3D" id="3.30.1330.60">
    <property type="entry name" value="OmpA-like domain"/>
    <property type="match status" value="1"/>
</dbReference>
<dbReference type="InterPro" id="IPR036737">
    <property type="entry name" value="OmpA-like_sf"/>
</dbReference>
<keyword evidence="2 4" id="KW-0472">Membrane</keyword>
<dbReference type="OrthoDB" id="189250at2"/>
<protein>
    <submittedName>
        <fullName evidence="7">Membrane protein</fullName>
    </submittedName>
</protein>
<dbReference type="PRINTS" id="PR01021">
    <property type="entry name" value="OMPADOMAIN"/>
</dbReference>
<organism evidence="7 8">
    <name type="scientific">Hypericibacter terrae</name>
    <dbReference type="NCBI Taxonomy" id="2602015"/>
    <lineage>
        <taxon>Bacteria</taxon>
        <taxon>Pseudomonadati</taxon>
        <taxon>Pseudomonadota</taxon>
        <taxon>Alphaproteobacteria</taxon>
        <taxon>Rhodospirillales</taxon>
        <taxon>Dongiaceae</taxon>
        <taxon>Hypericibacter</taxon>
    </lineage>
</organism>
<dbReference type="PROSITE" id="PS51123">
    <property type="entry name" value="OMPA_2"/>
    <property type="match status" value="1"/>
</dbReference>
<evidence type="ECO:0000256" key="1">
    <source>
        <dbReference type="ARBA" id="ARBA00004442"/>
    </source>
</evidence>
<dbReference type="GO" id="GO:0009279">
    <property type="term" value="C:cell outer membrane"/>
    <property type="evidence" value="ECO:0007669"/>
    <property type="project" value="UniProtKB-SubCell"/>
</dbReference>
<dbReference type="InterPro" id="IPR050330">
    <property type="entry name" value="Bact_OuterMem_StrucFunc"/>
</dbReference>
<feature type="domain" description="OmpA-like" evidence="6">
    <location>
        <begin position="167"/>
        <end position="282"/>
    </location>
</feature>
<dbReference type="EMBL" id="CP042906">
    <property type="protein sequence ID" value="QEX15332.1"/>
    <property type="molecule type" value="Genomic_DNA"/>
</dbReference>
<dbReference type="PANTHER" id="PTHR30329">
    <property type="entry name" value="STATOR ELEMENT OF FLAGELLAR MOTOR COMPLEX"/>
    <property type="match status" value="1"/>
</dbReference>
<dbReference type="KEGG" id="htq:FRZ44_06150"/>
<dbReference type="InterPro" id="IPR006665">
    <property type="entry name" value="OmpA-like"/>
</dbReference>
<evidence type="ECO:0000259" key="6">
    <source>
        <dbReference type="PROSITE" id="PS51123"/>
    </source>
</evidence>
<feature type="signal peptide" evidence="5">
    <location>
        <begin position="1"/>
        <end position="25"/>
    </location>
</feature>
<evidence type="ECO:0000256" key="4">
    <source>
        <dbReference type="PROSITE-ProRule" id="PRU00473"/>
    </source>
</evidence>
<dbReference type="CDD" id="cd07185">
    <property type="entry name" value="OmpA_C-like"/>
    <property type="match status" value="1"/>
</dbReference>
<sequence length="282" mass="30421">MLNLKSLGVVALMGLLAGCTTNIQAMKAVEATGSPFTKALAEEYRQIVTFEADQMYDWPDADYFAQKGLKAAAGEVVQPEELANWDIPAEWAGDLAEGRNRLMVALESGARDSHPDLAARAQGRFDCWIEQAEENHQPDHIAACRNAFYSALEELEAAMKPAAEQAAAEPAMPSSYIVYFDFDKSNIRPDGQTVIQQVISDANKVGTPPISVTGYTDLSGSEDYNMALSLRRADAVRDALISGGIAADQITTAGRGEADPAVPTADGVREQANRRAEIIIQQ</sequence>
<dbReference type="PANTHER" id="PTHR30329:SF21">
    <property type="entry name" value="LIPOPROTEIN YIAD-RELATED"/>
    <property type="match status" value="1"/>
</dbReference>